<gene>
    <name evidence="2" type="ORF">PXEA_LOCUS20205</name>
</gene>
<feature type="compositionally biased region" description="Basic residues" evidence="1">
    <location>
        <begin position="1"/>
        <end position="27"/>
    </location>
</feature>
<dbReference type="EMBL" id="CAAALY010082551">
    <property type="protein sequence ID" value="VEL26765.1"/>
    <property type="molecule type" value="Genomic_DNA"/>
</dbReference>
<keyword evidence="3" id="KW-1185">Reference proteome</keyword>
<protein>
    <submittedName>
        <fullName evidence="2">Uncharacterized protein</fullName>
    </submittedName>
</protein>
<evidence type="ECO:0000313" key="3">
    <source>
        <dbReference type="Proteomes" id="UP000784294"/>
    </source>
</evidence>
<dbReference type="Proteomes" id="UP000784294">
    <property type="component" value="Unassembled WGS sequence"/>
</dbReference>
<reference evidence="2" key="1">
    <citation type="submission" date="2018-11" db="EMBL/GenBank/DDBJ databases">
        <authorList>
            <consortium name="Pathogen Informatics"/>
        </authorList>
    </citation>
    <scope>NUCLEOTIDE SEQUENCE</scope>
</reference>
<dbReference type="AlphaFoldDB" id="A0A3S5FEP8"/>
<organism evidence="2 3">
    <name type="scientific">Protopolystoma xenopodis</name>
    <dbReference type="NCBI Taxonomy" id="117903"/>
    <lineage>
        <taxon>Eukaryota</taxon>
        <taxon>Metazoa</taxon>
        <taxon>Spiralia</taxon>
        <taxon>Lophotrochozoa</taxon>
        <taxon>Platyhelminthes</taxon>
        <taxon>Monogenea</taxon>
        <taxon>Polyopisthocotylea</taxon>
        <taxon>Polystomatidea</taxon>
        <taxon>Polystomatidae</taxon>
        <taxon>Protopolystoma</taxon>
    </lineage>
</organism>
<evidence type="ECO:0000256" key="1">
    <source>
        <dbReference type="SAM" id="MobiDB-lite"/>
    </source>
</evidence>
<proteinExistence type="predicted"/>
<comment type="caution">
    <text evidence="2">The sequence shown here is derived from an EMBL/GenBank/DDBJ whole genome shotgun (WGS) entry which is preliminary data.</text>
</comment>
<feature type="region of interest" description="Disordered" evidence="1">
    <location>
        <begin position="1"/>
        <end position="42"/>
    </location>
</feature>
<evidence type="ECO:0000313" key="2">
    <source>
        <dbReference type="EMBL" id="VEL26765.1"/>
    </source>
</evidence>
<accession>A0A3S5FEP8</accession>
<sequence>MTMMPKKQRRVASAKRQQPKKQPRHRQLPILAESFSTHTLRM</sequence>
<name>A0A3S5FEP8_9PLAT</name>